<evidence type="ECO:0000313" key="1">
    <source>
        <dbReference type="Proteomes" id="UP000887580"/>
    </source>
</evidence>
<accession>A0AC35FTL7</accession>
<name>A0AC35FTL7_9BILA</name>
<evidence type="ECO:0000313" key="2">
    <source>
        <dbReference type="WBParaSite" id="PS1159_v2.g20570.t1"/>
    </source>
</evidence>
<sequence>MLLTFLYWLSFSSLFIFIYLYIQSQYWKRRNVPGPPTHLILGNIPELTQQSKAAWFQLRDWTLEYGNCYGIMEGARRLLILSDPEKIADVFSKKFEYFHSRRPNHFVGDVDDMSNQRVHVFSSRGSRWKRLRAISTPVVAASNIKKLFPTIVDCINVTLETLETHSNETIDIHVYIKELVMDIVSKMDFINQIYANLGKVVSERKQKREKLKQNSEKLEMEDFIDFFLEAEASEVIEDAYVSKFERSQFKTERKMTSNEIVANLVAFLVAGYDTTQNSLAFLCFELATHPEIQKRVQDEIDENCPYEEIEYEQVQKLTFTEACIKESLRKYPVALGSTARQCTESTTIGKDSFLVDKDTVIVVDSLSTNYNPELWGENPNEFYPDRALKAK</sequence>
<protein>
    <submittedName>
        <fullName evidence="2">Cytochrome P450</fullName>
    </submittedName>
</protein>
<dbReference type="Proteomes" id="UP000887580">
    <property type="component" value="Unplaced"/>
</dbReference>
<proteinExistence type="predicted"/>
<dbReference type="WBParaSite" id="PS1159_v2.g20570.t1">
    <property type="protein sequence ID" value="PS1159_v2.g20570.t1"/>
    <property type="gene ID" value="PS1159_v2.g20570"/>
</dbReference>
<reference evidence="2" key="1">
    <citation type="submission" date="2022-11" db="UniProtKB">
        <authorList>
            <consortium name="WormBaseParasite"/>
        </authorList>
    </citation>
    <scope>IDENTIFICATION</scope>
</reference>
<organism evidence="1 2">
    <name type="scientific">Panagrolaimus sp. PS1159</name>
    <dbReference type="NCBI Taxonomy" id="55785"/>
    <lineage>
        <taxon>Eukaryota</taxon>
        <taxon>Metazoa</taxon>
        <taxon>Ecdysozoa</taxon>
        <taxon>Nematoda</taxon>
        <taxon>Chromadorea</taxon>
        <taxon>Rhabditida</taxon>
        <taxon>Tylenchina</taxon>
        <taxon>Panagrolaimomorpha</taxon>
        <taxon>Panagrolaimoidea</taxon>
        <taxon>Panagrolaimidae</taxon>
        <taxon>Panagrolaimus</taxon>
    </lineage>
</organism>